<dbReference type="EMBL" id="JAWIZZ010000047">
    <property type="protein sequence ID" value="KAK5779417.1"/>
    <property type="molecule type" value="Genomic_DNA"/>
</dbReference>
<dbReference type="GO" id="GO:0005737">
    <property type="term" value="C:cytoplasm"/>
    <property type="evidence" value="ECO:0007669"/>
    <property type="project" value="TreeGrafter"/>
</dbReference>
<dbReference type="PANTHER" id="PTHR15323:SF6">
    <property type="entry name" value="CELL DIVISION CYCLE PROTEIN 123 HOMOLOG"/>
    <property type="match status" value="1"/>
</dbReference>
<comment type="caution">
    <text evidence="2">The sequence shown here is derived from an EMBL/GenBank/DDBJ whole genome shotgun (WGS) entry which is preliminary data.</text>
</comment>
<dbReference type="InterPro" id="IPR009772">
    <property type="entry name" value="CDC123"/>
</dbReference>
<name>A0AAN8A6U5_9SACH</name>
<protein>
    <recommendedName>
        <fullName evidence="4">Cell division cycle protein 123</fullName>
    </recommendedName>
</protein>
<gene>
    <name evidence="2" type="ORF">RI543_003308</name>
</gene>
<dbReference type="PANTHER" id="PTHR15323">
    <property type="entry name" value="D123 PROTEIN"/>
    <property type="match status" value="1"/>
</dbReference>
<proteinExistence type="inferred from homology"/>
<evidence type="ECO:0000313" key="2">
    <source>
        <dbReference type="EMBL" id="KAK5779417.1"/>
    </source>
</evidence>
<comment type="similarity">
    <text evidence="1">Belongs to the CDC123 family.</text>
</comment>
<organism evidence="2 3">
    <name type="scientific">Arxiozyma heterogenica</name>
    <dbReference type="NCBI Taxonomy" id="278026"/>
    <lineage>
        <taxon>Eukaryota</taxon>
        <taxon>Fungi</taxon>
        <taxon>Dikarya</taxon>
        <taxon>Ascomycota</taxon>
        <taxon>Saccharomycotina</taxon>
        <taxon>Saccharomycetes</taxon>
        <taxon>Saccharomycetales</taxon>
        <taxon>Saccharomycetaceae</taxon>
        <taxon>Arxiozyma</taxon>
    </lineage>
</organism>
<evidence type="ECO:0000313" key="3">
    <source>
        <dbReference type="Proteomes" id="UP001306508"/>
    </source>
</evidence>
<evidence type="ECO:0000256" key="1">
    <source>
        <dbReference type="ARBA" id="ARBA00011047"/>
    </source>
</evidence>
<dbReference type="PIRSF" id="PIRSF007807">
    <property type="entry name" value="Cdc123"/>
    <property type="match status" value="1"/>
</dbReference>
<sequence>MTSYTPLTDVIVTKRNIENCSFSKWYPLFKGHTPKSKILKPVPHEFIQYLKQDGIKLPYDQEEKSFYTSNIERNDENDYSDWEDSELVTDENLEIESNSINPLVHFSEFHSQLKDIIRDLGPVTPKLNWSAPRDATWILPNNSMKCNEVNEIYLLLNASNYIMHDLEHAYDECQKDTNDVVIPETELILREWFDVNPALEFRVFVKDRRIIGVTQRDLNYYDYLEALSNTFKDLIDEFVEDVVLPKFPDKSFVLDVYIPRPFNKVYLIDINPFARKTDSLLFSWNELITHDNTVVDESGEDAASSDYELRLITENNTGRFASKEHSENQVPSDVVEASLNPGAISELVQKWKELLNKQEEDSGDECNGENGQ</sequence>
<evidence type="ECO:0008006" key="4">
    <source>
        <dbReference type="Google" id="ProtNLM"/>
    </source>
</evidence>
<reference evidence="3" key="1">
    <citation type="submission" date="2023-07" db="EMBL/GenBank/DDBJ databases">
        <title>A draft genome of Kazachstania heterogenica Y-27499.</title>
        <authorList>
            <person name="Donic C."/>
            <person name="Kralova J.S."/>
            <person name="Fidel L."/>
            <person name="Ben-Dor S."/>
            <person name="Jung S."/>
        </authorList>
    </citation>
    <scope>NUCLEOTIDE SEQUENCE [LARGE SCALE GENOMIC DNA]</scope>
    <source>
        <strain evidence="3">Y27499</strain>
    </source>
</reference>
<accession>A0AAN8A6U5</accession>
<dbReference type="AlphaFoldDB" id="A0AAN8A6U5"/>
<keyword evidence="3" id="KW-1185">Reference proteome</keyword>
<dbReference type="Proteomes" id="UP001306508">
    <property type="component" value="Unassembled WGS sequence"/>
</dbReference>
<dbReference type="Pfam" id="PF07065">
    <property type="entry name" value="D123"/>
    <property type="match status" value="1"/>
</dbReference>